<organism evidence="2 3">
    <name type="scientific">Brassica carinata</name>
    <name type="common">Ethiopian mustard</name>
    <name type="synonym">Abyssinian cabbage</name>
    <dbReference type="NCBI Taxonomy" id="52824"/>
    <lineage>
        <taxon>Eukaryota</taxon>
        <taxon>Viridiplantae</taxon>
        <taxon>Streptophyta</taxon>
        <taxon>Embryophyta</taxon>
        <taxon>Tracheophyta</taxon>
        <taxon>Spermatophyta</taxon>
        <taxon>Magnoliopsida</taxon>
        <taxon>eudicotyledons</taxon>
        <taxon>Gunneridae</taxon>
        <taxon>Pentapetalae</taxon>
        <taxon>rosids</taxon>
        <taxon>malvids</taxon>
        <taxon>Brassicales</taxon>
        <taxon>Brassicaceae</taxon>
        <taxon>Brassiceae</taxon>
        <taxon>Brassica</taxon>
    </lineage>
</organism>
<protein>
    <submittedName>
        <fullName evidence="2">Uncharacterized protein</fullName>
    </submittedName>
</protein>
<keyword evidence="3" id="KW-1185">Reference proteome</keyword>
<dbReference type="Proteomes" id="UP000886595">
    <property type="component" value="Unassembled WGS sequence"/>
</dbReference>
<feature type="compositionally biased region" description="Basic residues" evidence="1">
    <location>
        <begin position="144"/>
        <end position="156"/>
    </location>
</feature>
<feature type="compositionally biased region" description="Basic residues" evidence="1">
    <location>
        <begin position="113"/>
        <end position="122"/>
    </location>
</feature>
<gene>
    <name evidence="2" type="ORF">Bca52824_053127</name>
</gene>
<feature type="region of interest" description="Disordered" evidence="1">
    <location>
        <begin position="108"/>
        <end position="156"/>
    </location>
</feature>
<dbReference type="AlphaFoldDB" id="A0A8X7R5U4"/>
<evidence type="ECO:0000313" key="3">
    <source>
        <dbReference type="Proteomes" id="UP000886595"/>
    </source>
</evidence>
<reference evidence="2 3" key="1">
    <citation type="submission" date="2020-02" db="EMBL/GenBank/DDBJ databases">
        <authorList>
            <person name="Ma Q."/>
            <person name="Huang Y."/>
            <person name="Song X."/>
            <person name="Pei D."/>
        </authorList>
    </citation>
    <scope>NUCLEOTIDE SEQUENCE [LARGE SCALE GENOMIC DNA]</scope>
    <source>
        <strain evidence="2">Sxm20200214</strain>
        <tissue evidence="2">Leaf</tissue>
    </source>
</reference>
<sequence>MGPAQYNILHKPNNIGATSFLKWGKTYGPLRENPTCTRVAILIPEGTRVIRSAQNHRVMSSLEIQPSDHTSKPELHRSDPLYLQLTLGHSNRRASIAVARAHPSLLTAEARERKRMHPHSFRRSSSNTSDEHTIKTKQAELKPDRRKKRIKLYPNA</sequence>
<accession>A0A8X7R5U4</accession>
<dbReference type="EMBL" id="JAAMPC010000011">
    <property type="protein sequence ID" value="KAG2281907.1"/>
    <property type="molecule type" value="Genomic_DNA"/>
</dbReference>
<evidence type="ECO:0000256" key="1">
    <source>
        <dbReference type="SAM" id="MobiDB-lite"/>
    </source>
</evidence>
<feature type="compositionally biased region" description="Basic and acidic residues" evidence="1">
    <location>
        <begin position="129"/>
        <end position="143"/>
    </location>
</feature>
<proteinExistence type="predicted"/>
<evidence type="ECO:0000313" key="2">
    <source>
        <dbReference type="EMBL" id="KAG2281907.1"/>
    </source>
</evidence>
<comment type="caution">
    <text evidence="2">The sequence shown here is derived from an EMBL/GenBank/DDBJ whole genome shotgun (WGS) entry which is preliminary data.</text>
</comment>
<name>A0A8X7R5U4_BRACI</name>